<comment type="caution">
    <text evidence="1">The sequence shown here is derived from an EMBL/GenBank/DDBJ whole genome shotgun (WGS) entry which is preliminary data.</text>
</comment>
<protein>
    <submittedName>
        <fullName evidence="1">Uncharacterized protein</fullName>
    </submittedName>
</protein>
<evidence type="ECO:0000313" key="1">
    <source>
        <dbReference type="EMBL" id="KAK7329478.1"/>
    </source>
</evidence>
<accession>A0AAN9QFI5</accession>
<dbReference type="EMBL" id="JAYMYQ010000005">
    <property type="protein sequence ID" value="KAK7329478.1"/>
    <property type="molecule type" value="Genomic_DNA"/>
</dbReference>
<name>A0AAN9QFI5_CANGL</name>
<dbReference type="AlphaFoldDB" id="A0AAN9QFI5"/>
<organism evidence="1 2">
    <name type="scientific">Canavalia gladiata</name>
    <name type="common">Sword bean</name>
    <name type="synonym">Dolichos gladiatus</name>
    <dbReference type="NCBI Taxonomy" id="3824"/>
    <lineage>
        <taxon>Eukaryota</taxon>
        <taxon>Viridiplantae</taxon>
        <taxon>Streptophyta</taxon>
        <taxon>Embryophyta</taxon>
        <taxon>Tracheophyta</taxon>
        <taxon>Spermatophyta</taxon>
        <taxon>Magnoliopsida</taxon>
        <taxon>eudicotyledons</taxon>
        <taxon>Gunneridae</taxon>
        <taxon>Pentapetalae</taxon>
        <taxon>rosids</taxon>
        <taxon>fabids</taxon>
        <taxon>Fabales</taxon>
        <taxon>Fabaceae</taxon>
        <taxon>Papilionoideae</taxon>
        <taxon>50 kb inversion clade</taxon>
        <taxon>NPAAA clade</taxon>
        <taxon>indigoferoid/millettioid clade</taxon>
        <taxon>Phaseoleae</taxon>
        <taxon>Canavalia</taxon>
    </lineage>
</organism>
<sequence length="110" mass="12631">MCPMATPPNLNKIGSDGFDLIEKHYGRFRRHLTPEVTIIIDSKEAAALFGGANIQNNEKPKPPRRNWADFVVWWMLGVLKDSLITDHFIISWFVILKHSHMACPCYHTNV</sequence>
<gene>
    <name evidence="1" type="ORF">VNO77_23647</name>
</gene>
<reference evidence="1 2" key="1">
    <citation type="submission" date="2024-01" db="EMBL/GenBank/DDBJ databases">
        <title>The genomes of 5 underutilized Papilionoideae crops provide insights into root nodulation and disease resistanc.</title>
        <authorList>
            <person name="Jiang F."/>
        </authorList>
    </citation>
    <scope>NUCLEOTIDE SEQUENCE [LARGE SCALE GENOMIC DNA]</scope>
    <source>
        <strain evidence="1">LVBAO_FW01</strain>
        <tissue evidence="1">Leaves</tissue>
    </source>
</reference>
<dbReference type="Proteomes" id="UP001367508">
    <property type="component" value="Unassembled WGS sequence"/>
</dbReference>
<proteinExistence type="predicted"/>
<evidence type="ECO:0000313" key="2">
    <source>
        <dbReference type="Proteomes" id="UP001367508"/>
    </source>
</evidence>
<keyword evidence="2" id="KW-1185">Reference proteome</keyword>